<dbReference type="InterPro" id="IPR017475">
    <property type="entry name" value="EPS_sugar_tfrase"/>
</dbReference>
<accession>A0A0S4NC68</accession>
<protein>
    <submittedName>
        <fullName evidence="9">Undecaprenyl-phosphate glucose phosphotransferase</fullName>
    </submittedName>
</protein>
<gene>
    <name evidence="9" type="ORF">JGI1_01897</name>
</gene>
<evidence type="ECO:0000256" key="3">
    <source>
        <dbReference type="ARBA" id="ARBA00022679"/>
    </source>
</evidence>
<comment type="subcellular location">
    <subcellularLocation>
        <location evidence="1">Membrane</location>
        <topology evidence="1">Multi-pass membrane protein</topology>
    </subcellularLocation>
</comment>
<dbReference type="PANTHER" id="PTHR30576">
    <property type="entry name" value="COLANIC BIOSYNTHESIS UDP-GLUCOSE LIPID CARRIER TRANSFERASE"/>
    <property type="match status" value="1"/>
</dbReference>
<feature type="transmembrane region" description="Helical" evidence="7">
    <location>
        <begin position="76"/>
        <end position="96"/>
    </location>
</feature>
<dbReference type="GO" id="GO:0016020">
    <property type="term" value="C:membrane"/>
    <property type="evidence" value="ECO:0007669"/>
    <property type="project" value="UniProtKB-SubCell"/>
</dbReference>
<keyword evidence="6 7" id="KW-0472">Membrane</keyword>
<keyword evidence="5 7" id="KW-1133">Transmembrane helix</keyword>
<feature type="transmembrane region" description="Helical" evidence="7">
    <location>
        <begin position="108"/>
        <end position="129"/>
    </location>
</feature>
<feature type="domain" description="Bacterial sugar transferase" evidence="8">
    <location>
        <begin position="275"/>
        <end position="458"/>
    </location>
</feature>
<evidence type="ECO:0000256" key="1">
    <source>
        <dbReference type="ARBA" id="ARBA00004141"/>
    </source>
</evidence>
<name>A0A0S4NC68_9BACT</name>
<proteinExistence type="inferred from homology"/>
<dbReference type="STRING" id="1643428.GCA_001442855_01859"/>
<keyword evidence="3 9" id="KW-0808">Transferase</keyword>
<evidence type="ECO:0000256" key="2">
    <source>
        <dbReference type="ARBA" id="ARBA00006464"/>
    </source>
</evidence>
<dbReference type="InterPro" id="IPR017473">
    <property type="entry name" value="Undecaprenyl-P_gluc_Ptfrase"/>
</dbReference>
<evidence type="ECO:0000313" key="10">
    <source>
        <dbReference type="Proteomes" id="UP000320623"/>
    </source>
</evidence>
<dbReference type="NCBIfam" id="TIGR03023">
    <property type="entry name" value="WcaJ_sugtrans"/>
    <property type="match status" value="1"/>
</dbReference>
<comment type="similarity">
    <text evidence="2">Belongs to the bacterial sugar transferase family.</text>
</comment>
<dbReference type="NCBIfam" id="TIGR03025">
    <property type="entry name" value="EPS_sugtrans"/>
    <property type="match status" value="1"/>
</dbReference>
<feature type="transmembrane region" description="Helical" evidence="7">
    <location>
        <begin position="277"/>
        <end position="301"/>
    </location>
</feature>
<sequence>MLKTLEKIIVLCIDVLMLVLSWVIYYFIRVESGLFQYYTKPEFLLPMFVITVYWLILFWFFGLYQSWYAKSRLDELITIFKTVTFGVLALFFAIFIDDISTNSPANSRLLILIYWFIVLSFVSVGRLSVRTFQRKLLEAGIGARNTIIVGFNEKGREIFDLILKYPALGYKVVGFVRTDKRKGGEYKGVKVLGTADKINEIIRENEVKEVIFALESSEHDKLLELIGKCKEDVNFKIVPDLYDAISGQARTNQIYGFPLIEIMPEIMQPWERVVKRLIDIVVSLIVLGLGLPLWVLIAILIKIDSRGPVIYKQERVGKDGKIFTLYKFRSMYENAEALTGPTWATKNDPRVTRVGKILRKLHLDEIPQFINVLKGDMSLIGPRPERPVFVEKLSKEIPLYRRRLKVKPGITGWAQVKYKYDESIEDVKKKLQYDLFYIENMSLRMDLKIIAYTILHILSGKGQT</sequence>
<dbReference type="Pfam" id="PF13727">
    <property type="entry name" value="CoA_binding_3"/>
    <property type="match status" value="1"/>
</dbReference>
<evidence type="ECO:0000259" key="8">
    <source>
        <dbReference type="Pfam" id="PF02397"/>
    </source>
</evidence>
<reference evidence="10" key="1">
    <citation type="submission" date="2015-11" db="EMBL/GenBank/DDBJ databases">
        <authorList>
            <person name="Varghese N."/>
        </authorList>
    </citation>
    <scope>NUCLEOTIDE SEQUENCE [LARGE SCALE GENOMIC DNA]</scope>
</reference>
<dbReference type="PANTHER" id="PTHR30576:SF0">
    <property type="entry name" value="UNDECAPRENYL-PHOSPHATE N-ACETYLGALACTOSAMINYL 1-PHOSPHATE TRANSFERASE-RELATED"/>
    <property type="match status" value="1"/>
</dbReference>
<dbReference type="Pfam" id="PF02397">
    <property type="entry name" value="Bac_transf"/>
    <property type="match status" value="1"/>
</dbReference>
<feature type="transmembrane region" description="Helical" evidence="7">
    <location>
        <begin position="43"/>
        <end position="64"/>
    </location>
</feature>
<keyword evidence="10" id="KW-1185">Reference proteome</keyword>
<feature type="transmembrane region" description="Helical" evidence="7">
    <location>
        <begin position="7"/>
        <end position="28"/>
    </location>
</feature>
<dbReference type="EMBL" id="FAOO01000015">
    <property type="protein sequence ID" value="CUU07750.1"/>
    <property type="molecule type" value="Genomic_DNA"/>
</dbReference>
<dbReference type="Gene3D" id="3.40.50.720">
    <property type="entry name" value="NAD(P)-binding Rossmann-like Domain"/>
    <property type="match status" value="1"/>
</dbReference>
<evidence type="ECO:0000313" key="9">
    <source>
        <dbReference type="EMBL" id="CUU07750.1"/>
    </source>
</evidence>
<evidence type="ECO:0000256" key="6">
    <source>
        <dbReference type="ARBA" id="ARBA00023136"/>
    </source>
</evidence>
<dbReference type="Proteomes" id="UP000320623">
    <property type="component" value="Unassembled WGS sequence"/>
</dbReference>
<dbReference type="GO" id="GO:0016780">
    <property type="term" value="F:phosphotransferase activity, for other substituted phosphate groups"/>
    <property type="evidence" value="ECO:0007669"/>
    <property type="project" value="TreeGrafter"/>
</dbReference>
<dbReference type="AlphaFoldDB" id="A0A0S4NC68"/>
<dbReference type="RefSeq" id="WP_140945618.1">
    <property type="nucleotide sequence ID" value="NZ_FAOO01000015.1"/>
</dbReference>
<evidence type="ECO:0000256" key="4">
    <source>
        <dbReference type="ARBA" id="ARBA00022692"/>
    </source>
</evidence>
<organism evidence="9 10">
    <name type="scientific">Candidatus Thermokryptus mobilis</name>
    <dbReference type="NCBI Taxonomy" id="1643428"/>
    <lineage>
        <taxon>Bacteria</taxon>
        <taxon>Pseudomonadati</taxon>
        <taxon>Candidatus Kryptoniota</taxon>
        <taxon>Candidatus Thermokryptus</taxon>
    </lineage>
</organism>
<evidence type="ECO:0000256" key="5">
    <source>
        <dbReference type="ARBA" id="ARBA00022989"/>
    </source>
</evidence>
<dbReference type="OrthoDB" id="9808602at2"/>
<dbReference type="InterPro" id="IPR003362">
    <property type="entry name" value="Bact_transf"/>
</dbReference>
<keyword evidence="4 7" id="KW-0812">Transmembrane</keyword>
<evidence type="ECO:0000256" key="7">
    <source>
        <dbReference type="SAM" id="Phobius"/>
    </source>
</evidence>